<dbReference type="PROSITE" id="PS01124">
    <property type="entry name" value="HTH_ARAC_FAMILY_2"/>
    <property type="match status" value="1"/>
</dbReference>
<dbReference type="InterPro" id="IPR018062">
    <property type="entry name" value="HTH_AraC-typ_CS"/>
</dbReference>
<protein>
    <submittedName>
        <fullName evidence="5">Transcriptional regulator, AraC family protein</fullName>
    </submittedName>
</protein>
<accession>A3SRS4</accession>
<evidence type="ECO:0000259" key="4">
    <source>
        <dbReference type="PROSITE" id="PS01124"/>
    </source>
</evidence>
<keyword evidence="3" id="KW-0804">Transcription</keyword>
<dbReference type="GO" id="GO:0003700">
    <property type="term" value="F:DNA-binding transcription factor activity"/>
    <property type="evidence" value="ECO:0007669"/>
    <property type="project" value="InterPro"/>
</dbReference>
<dbReference type="OrthoDB" id="9793400at2"/>
<dbReference type="eggNOG" id="COG2207">
    <property type="taxonomic scope" value="Bacteria"/>
</dbReference>
<dbReference type="PANTHER" id="PTHR46796:SF6">
    <property type="entry name" value="ARAC SUBFAMILY"/>
    <property type="match status" value="1"/>
</dbReference>
<dbReference type="STRING" id="89187.ISM_11935"/>
<dbReference type="PANTHER" id="PTHR46796">
    <property type="entry name" value="HTH-TYPE TRANSCRIPTIONAL ACTIVATOR RHAS-RELATED"/>
    <property type="match status" value="1"/>
</dbReference>
<evidence type="ECO:0000256" key="3">
    <source>
        <dbReference type="ARBA" id="ARBA00023163"/>
    </source>
</evidence>
<feature type="domain" description="HTH araC/xylS-type" evidence="4">
    <location>
        <begin position="178"/>
        <end position="275"/>
    </location>
</feature>
<dbReference type="SMART" id="SM00342">
    <property type="entry name" value="HTH_ARAC"/>
    <property type="match status" value="1"/>
</dbReference>
<reference evidence="5 6" key="1">
    <citation type="submission" date="2005-12" db="EMBL/GenBank/DDBJ databases">
        <authorList>
            <person name="Moran M.A."/>
            <person name="Ferriera S."/>
            <person name="Johnson J."/>
            <person name="Kravitz S."/>
            <person name="Halpern A."/>
            <person name="Remington K."/>
            <person name="Beeson K."/>
            <person name="Tran B."/>
            <person name="Rogers Y.-H."/>
            <person name="Friedman R."/>
            <person name="Venter J.C."/>
        </authorList>
    </citation>
    <scope>NUCLEOTIDE SEQUENCE [LARGE SCALE GENOMIC DNA]</scope>
    <source>
        <strain evidence="6">ATCC BAA-591 / DSM 15170 / ISM</strain>
    </source>
</reference>
<evidence type="ECO:0000256" key="1">
    <source>
        <dbReference type="ARBA" id="ARBA00023015"/>
    </source>
</evidence>
<dbReference type="Pfam" id="PF12833">
    <property type="entry name" value="HTH_18"/>
    <property type="match status" value="1"/>
</dbReference>
<dbReference type="AlphaFoldDB" id="A3SRS4"/>
<dbReference type="InterPro" id="IPR009057">
    <property type="entry name" value="Homeodomain-like_sf"/>
</dbReference>
<gene>
    <name evidence="5" type="ORF">ISM_11935</name>
</gene>
<dbReference type="PROSITE" id="PS00041">
    <property type="entry name" value="HTH_ARAC_FAMILY_1"/>
    <property type="match status" value="1"/>
</dbReference>
<dbReference type="GO" id="GO:0043565">
    <property type="term" value="F:sequence-specific DNA binding"/>
    <property type="evidence" value="ECO:0007669"/>
    <property type="project" value="InterPro"/>
</dbReference>
<keyword evidence="1" id="KW-0805">Transcription regulation</keyword>
<sequence>MGHTVSEYLERSPTARARARLDLGAGRAVTIWENHNDRVFYDSPEGHAFSLYLKGGTGTRRLDAGGIAGWPGAICVLPEGQSSDWEITRPFRFLHLVLPDAALRAGFSRIHDRDARYFDLPELMYAASPDLSEPLLRLAQAAVAADALAGDEAMADLIQRLPERRVSLRGGLTSRQLGRAEEWIAAHLDGPIRLADLAEAAGLSEYHFHRMFRASRGTSPHKWVTMRRVEAAKARLRGAGSIAEVASACGFACQSHLTRVFKAETSVTPALYRRSLMGRDG</sequence>
<keyword evidence="6" id="KW-1185">Reference proteome</keyword>
<proteinExistence type="predicted"/>
<dbReference type="Gene3D" id="1.10.10.60">
    <property type="entry name" value="Homeodomain-like"/>
    <property type="match status" value="1"/>
</dbReference>
<keyword evidence="2" id="KW-0238">DNA-binding</keyword>
<dbReference type="InterPro" id="IPR018060">
    <property type="entry name" value="HTH_AraC"/>
</dbReference>
<organism evidence="5 6">
    <name type="scientific">Roseovarius nubinhibens (strain ATCC BAA-591 / DSM 15170 / ISM)</name>
    <dbReference type="NCBI Taxonomy" id="89187"/>
    <lineage>
        <taxon>Bacteria</taxon>
        <taxon>Pseudomonadati</taxon>
        <taxon>Pseudomonadota</taxon>
        <taxon>Alphaproteobacteria</taxon>
        <taxon>Rhodobacterales</taxon>
        <taxon>Roseobacteraceae</taxon>
        <taxon>Roseovarius</taxon>
    </lineage>
</organism>
<dbReference type="InterPro" id="IPR050204">
    <property type="entry name" value="AraC_XylS_family_regulators"/>
</dbReference>
<dbReference type="EMBL" id="AALY01000004">
    <property type="protein sequence ID" value="EAP75297.1"/>
    <property type="molecule type" value="Genomic_DNA"/>
</dbReference>
<dbReference type="Proteomes" id="UP000005954">
    <property type="component" value="Unassembled WGS sequence"/>
</dbReference>
<evidence type="ECO:0000256" key="2">
    <source>
        <dbReference type="ARBA" id="ARBA00023125"/>
    </source>
</evidence>
<name>A3SRS4_ROSNI</name>
<dbReference type="SUPFAM" id="SSF46689">
    <property type="entry name" value="Homeodomain-like"/>
    <property type="match status" value="2"/>
</dbReference>
<comment type="caution">
    <text evidence="5">The sequence shown here is derived from an EMBL/GenBank/DDBJ whole genome shotgun (WGS) entry which is preliminary data.</text>
</comment>
<evidence type="ECO:0000313" key="5">
    <source>
        <dbReference type="EMBL" id="EAP75297.1"/>
    </source>
</evidence>
<dbReference type="RefSeq" id="WP_009814396.1">
    <property type="nucleotide sequence ID" value="NZ_CH724156.1"/>
</dbReference>
<dbReference type="HOGENOM" id="CLU_000445_88_4_5"/>
<evidence type="ECO:0000313" key="6">
    <source>
        <dbReference type="Proteomes" id="UP000005954"/>
    </source>
</evidence>